<dbReference type="RefSeq" id="WP_152211669.1">
    <property type="nucleotide sequence ID" value="NZ_WFLN01000004.1"/>
</dbReference>
<reference evidence="1 2" key="1">
    <citation type="submission" date="2019-10" db="EMBL/GenBank/DDBJ databases">
        <title>New genus of Silvanigrellaceae.</title>
        <authorList>
            <person name="Pitt A."/>
            <person name="Hahn M.W."/>
        </authorList>
    </citation>
    <scope>NUCLEOTIDE SEQUENCE [LARGE SCALE GENOMIC DNA]</scope>
    <source>
        <strain evidence="1 2">33A1-SZDP</strain>
    </source>
</reference>
<proteinExistence type="predicted"/>
<organism evidence="1 2">
    <name type="scientific">Fluviispira multicolorata</name>
    <dbReference type="NCBI Taxonomy" id="2654512"/>
    <lineage>
        <taxon>Bacteria</taxon>
        <taxon>Pseudomonadati</taxon>
        <taxon>Bdellovibrionota</taxon>
        <taxon>Oligoflexia</taxon>
        <taxon>Silvanigrellales</taxon>
        <taxon>Silvanigrellaceae</taxon>
        <taxon>Fluviispira</taxon>
    </lineage>
</organism>
<sequence>MKIKFKFYISFFLKKVPIFILNAFFVKSVIAIPQYHCQQEINAEEIRANAKEKFTRIDSETSEPKEFYKYVPNSIDSSHFKIFPLTSQKIVNKSEIPEIFLHEKSLMENAIRSESGLSIAGEIFGPIGNTAMVLLWGVNIINSFTSETDTGYDKSCAVLGIVPIVGDVICLTRDVVDAKIFHARSNKLIKNGYYNYVENASSQDQDLMEAQKKWEIAINNFYGKHVPLLARSIVEDVIIKYNNAHKWQVASQTRNLDNIFNNLDFELNKSLNNDLLAEQYPLGQQVFYGSTEDVCKISRDDLIETKQYINYVKCEYNKIIFPHINGLILDLKKKKNENFNSNIATEYFDLHKVAVASSMEKISWIKDKELIISQIKNESKERLLEIKRSKWINEVGEYAYQNMSELAFKSWVLSVFNREASRLEIFNKKVKVIDKMEKCSGTILFSCKEYPEEYEVFDENKDVHLFRLKSLIENVMNESIDNLDNLIELIISGQDLKNSSWMRMQNESIEYFIESRKIEVKIDFIIKKFESLYDLTQANTNKSLWKKNELHENGIPTTKLGKIDFKSVDLILLKHFMEKKASLYRGLNRYSEPYFSAYNIYSNRDALVDDIKKILNKNIDLYYKQKFTIQHPYFSDYPAILFDLKIHSPIIYNALVNASLKSINLKETLLKTIKDEYEIWKEDDLKLYKNIGDFSRIAMFHRSILPINGHNGENSNIFFSDSLPQKYMYFDSINHEAFFITELYEFYDNSDIMSQKLAGVLNLISMEYNKLNDHLNENSENDLRQFCFIQFSTGKWLLHSFEIENKNKYKYFPHFENYFNSIINSMEKLDHNVKFIQSKVCNDMQTNQFFENKDATSYDFALREEN</sequence>
<protein>
    <submittedName>
        <fullName evidence="1">Uncharacterized protein</fullName>
    </submittedName>
</protein>
<name>A0A833JHM1_9BACT</name>
<dbReference type="AlphaFoldDB" id="A0A833JHM1"/>
<evidence type="ECO:0000313" key="1">
    <source>
        <dbReference type="EMBL" id="KAB8033583.1"/>
    </source>
</evidence>
<keyword evidence="2" id="KW-1185">Reference proteome</keyword>
<accession>A0A833JHM1</accession>
<dbReference type="Proteomes" id="UP000442694">
    <property type="component" value="Unassembled WGS sequence"/>
</dbReference>
<gene>
    <name evidence="1" type="ORF">GCL57_02425</name>
</gene>
<dbReference type="EMBL" id="WFLN01000004">
    <property type="protein sequence ID" value="KAB8033583.1"/>
    <property type="molecule type" value="Genomic_DNA"/>
</dbReference>
<comment type="caution">
    <text evidence="1">The sequence shown here is derived from an EMBL/GenBank/DDBJ whole genome shotgun (WGS) entry which is preliminary data.</text>
</comment>
<evidence type="ECO:0000313" key="2">
    <source>
        <dbReference type="Proteomes" id="UP000442694"/>
    </source>
</evidence>